<reference evidence="1" key="1">
    <citation type="submission" date="2021-01" db="EMBL/GenBank/DDBJ databases">
        <authorList>
            <person name="Kaushik A."/>
        </authorList>
    </citation>
    <scope>NUCLEOTIDE SEQUENCE</scope>
    <source>
        <strain evidence="1">AG4-R118</strain>
    </source>
</reference>
<evidence type="ECO:0000313" key="2">
    <source>
        <dbReference type="Proteomes" id="UP000663888"/>
    </source>
</evidence>
<comment type="caution">
    <text evidence="1">The sequence shown here is derived from an EMBL/GenBank/DDBJ whole genome shotgun (WGS) entry which is preliminary data.</text>
</comment>
<dbReference type="Proteomes" id="UP000663888">
    <property type="component" value="Unassembled WGS sequence"/>
</dbReference>
<evidence type="ECO:0000313" key="1">
    <source>
        <dbReference type="EMBL" id="CAE6487209.1"/>
    </source>
</evidence>
<protein>
    <submittedName>
        <fullName evidence="1">Uncharacterized protein</fullName>
    </submittedName>
</protein>
<feature type="non-terminal residue" evidence="1">
    <location>
        <position position="1"/>
    </location>
</feature>
<organism evidence="1 2">
    <name type="scientific">Rhizoctonia solani</name>
    <dbReference type="NCBI Taxonomy" id="456999"/>
    <lineage>
        <taxon>Eukaryota</taxon>
        <taxon>Fungi</taxon>
        <taxon>Dikarya</taxon>
        <taxon>Basidiomycota</taxon>
        <taxon>Agaricomycotina</taxon>
        <taxon>Agaricomycetes</taxon>
        <taxon>Cantharellales</taxon>
        <taxon>Ceratobasidiaceae</taxon>
        <taxon>Rhizoctonia</taxon>
    </lineage>
</organism>
<accession>A0A8H3H1P8</accession>
<gene>
    <name evidence="1" type="ORF">RDB_LOCUS133511</name>
</gene>
<dbReference type="EMBL" id="CAJMWX010001406">
    <property type="protein sequence ID" value="CAE6487209.1"/>
    <property type="molecule type" value="Genomic_DNA"/>
</dbReference>
<proteinExistence type="predicted"/>
<sequence length="123" mass="13572">RLVVNLTAPLLTRPIRGRINSPETFESLLQDTANDFFIHAILKAISHNVGDRALPHQTQGNVEFMTSHPRTSYLKRGGCLDKLISWVSCVRSLRALGASLSKSRTLSATCRVHQSVFGQRGSS</sequence>
<dbReference type="AlphaFoldDB" id="A0A8H3H1P8"/>
<name>A0A8H3H1P8_9AGAM</name>